<gene>
    <name evidence="1" type="ORF">CS538_02405</name>
</gene>
<dbReference type="AlphaFoldDB" id="A0A2G7HM45"/>
<organism evidence="1 2">
    <name type="scientific">Clostridium combesii</name>
    <dbReference type="NCBI Taxonomy" id="39481"/>
    <lineage>
        <taxon>Bacteria</taxon>
        <taxon>Bacillati</taxon>
        <taxon>Bacillota</taxon>
        <taxon>Clostridia</taxon>
        <taxon>Eubacteriales</taxon>
        <taxon>Clostridiaceae</taxon>
        <taxon>Clostridium</taxon>
    </lineage>
</organism>
<name>A0A2G7HM45_9CLOT</name>
<reference evidence="1 2" key="1">
    <citation type="submission" date="2017-10" db="EMBL/GenBank/DDBJ databases">
        <title>Reclassification of Eubacterium combesii and discrepancies in the nomenclature of botulinum neurotoxin producing clostridia. Request for an Opinion.</title>
        <authorList>
            <person name="Dobritsa A.P."/>
            <person name="Kutumbaka K.K."/>
            <person name="Samadpour M."/>
        </authorList>
    </citation>
    <scope>NUCLEOTIDE SEQUENCE [LARGE SCALE GENOMIC DNA]</scope>
    <source>
        <strain evidence="1 2">DSM 20696</strain>
    </source>
</reference>
<protein>
    <submittedName>
        <fullName evidence="1">Uncharacterized protein</fullName>
    </submittedName>
</protein>
<comment type="caution">
    <text evidence="1">The sequence shown here is derived from an EMBL/GenBank/DDBJ whole genome shotgun (WGS) entry which is preliminary data.</text>
</comment>
<dbReference type="Proteomes" id="UP000231322">
    <property type="component" value="Unassembled WGS sequence"/>
</dbReference>
<evidence type="ECO:0000313" key="2">
    <source>
        <dbReference type="Proteomes" id="UP000231322"/>
    </source>
</evidence>
<proteinExistence type="predicted"/>
<sequence>MGSGNTAVLIFINQAALNEWPYPNIKSYVFTHQAMKNNENAEFISNYISLQ</sequence>
<evidence type="ECO:0000313" key="1">
    <source>
        <dbReference type="EMBL" id="PIH06180.1"/>
    </source>
</evidence>
<dbReference type="EMBL" id="PEIK01000001">
    <property type="protein sequence ID" value="PIH06180.1"/>
    <property type="molecule type" value="Genomic_DNA"/>
</dbReference>
<keyword evidence="2" id="KW-1185">Reference proteome</keyword>
<accession>A0A2G7HM45</accession>